<dbReference type="Proteomes" id="UP000005396">
    <property type="component" value="Unassembled WGS sequence"/>
</dbReference>
<organism evidence="9 10">
    <name type="scientific">Enterocloster bolteae (strain ATCC BAA-613 / DSM 15670 / CCUG 46953 / JCM 12243 / WAL 16351)</name>
    <name type="common">Clostridium bolteae</name>
    <dbReference type="NCBI Taxonomy" id="411902"/>
    <lineage>
        <taxon>Bacteria</taxon>
        <taxon>Bacillati</taxon>
        <taxon>Bacillota</taxon>
        <taxon>Clostridia</taxon>
        <taxon>Lachnospirales</taxon>
        <taxon>Lachnospiraceae</taxon>
        <taxon>Enterocloster</taxon>
    </lineage>
</organism>
<evidence type="ECO:0000313" key="10">
    <source>
        <dbReference type="Proteomes" id="UP000005396"/>
    </source>
</evidence>
<name>A8RYQ3_ENTBW</name>
<proteinExistence type="predicted"/>
<comment type="caution">
    <text evidence="9">The sequence shown here is derived from an EMBL/GenBank/DDBJ whole genome shotgun (WGS) entry which is preliminary data.</text>
</comment>
<dbReference type="InterPro" id="IPR001789">
    <property type="entry name" value="Sig_transdc_resp-reg_receiver"/>
</dbReference>
<feature type="domain" description="HTH araC/xylS-type" evidence="7">
    <location>
        <begin position="459"/>
        <end position="557"/>
    </location>
</feature>
<dbReference type="eggNOG" id="COG4753">
    <property type="taxonomic scope" value="Bacteria"/>
</dbReference>
<dbReference type="SMART" id="SM00342">
    <property type="entry name" value="HTH_ARAC"/>
    <property type="match status" value="1"/>
</dbReference>
<protein>
    <recommendedName>
        <fullName evidence="1">Stage 0 sporulation protein A homolog</fullName>
    </recommendedName>
</protein>
<dbReference type="eggNOG" id="COG2207">
    <property type="taxonomic scope" value="Bacteria"/>
</dbReference>
<dbReference type="CDD" id="cd17536">
    <property type="entry name" value="REC_YesN-like"/>
    <property type="match status" value="1"/>
</dbReference>
<evidence type="ECO:0000256" key="1">
    <source>
        <dbReference type="ARBA" id="ARBA00018672"/>
    </source>
</evidence>
<dbReference type="GO" id="GO:0000160">
    <property type="term" value="P:phosphorelay signal transduction system"/>
    <property type="evidence" value="ECO:0007669"/>
    <property type="project" value="InterPro"/>
</dbReference>
<dbReference type="PANTHER" id="PTHR43280:SF28">
    <property type="entry name" value="HTH-TYPE TRANSCRIPTIONAL ACTIVATOR RHAS"/>
    <property type="match status" value="1"/>
</dbReference>
<accession>A8RYQ3</accession>
<feature type="domain" description="Response regulatory" evidence="8">
    <location>
        <begin position="19"/>
        <end position="137"/>
    </location>
</feature>
<keyword evidence="4" id="KW-0804">Transcription</keyword>
<evidence type="ECO:0000256" key="4">
    <source>
        <dbReference type="ARBA" id="ARBA00023163"/>
    </source>
</evidence>
<sequence>MNAKVNPDKTGKGKRQMYRVMIVDDEPLILAGIASLLDWKEYGCEISGKAANGQQALKLMEEQKPDIVITDIKMPGMDGIGFMKAVKERGWDDVIFILLTNLEEFSLARQALSLGAVEYLVKMELTEEKLADSLKLAMERREMKRKAEAAGTAVTVSREEAVRGYIEKLLTDGGTFSGGASSGNAGEASAQNQGEGYDSCLRRPVLAIISFNYGYEGFSSDFTREDQKKVISFAENIIEQMVKGYFDHSCLVRRELNSLVLVMSTDGIEDYREQIRSLGEKIISVVKDYFEVSVSVAVSSRKESLGEFGALLYEAMSATNHYFYHSLDPVVFYSEECETSARHTGSFHIGFLKKDLSQAVALNDSGRLEEILNQVACLLREHNPSRQQAVNACANLYFFLSSFFEDGEEPDFPYEVNIMEKLGRLGTLGQIIQWINWFKEAVSRILERRRDTRVDKIAEMVREYVMEHYKERITLGQAAEALNISQGYLSTAFKKQSGESFTNYVSAIKIEKAKELIASHQYMMYEVSDLLGFDTPFYFSKVFKKVTGMSPKEYEAQCLKQKKL</sequence>
<dbReference type="GO" id="GO:0043565">
    <property type="term" value="F:sequence-specific DNA binding"/>
    <property type="evidence" value="ECO:0007669"/>
    <property type="project" value="InterPro"/>
</dbReference>
<dbReference type="InterPro" id="IPR018062">
    <property type="entry name" value="HTH_AraC-typ_CS"/>
</dbReference>
<keyword evidence="2" id="KW-0805">Transcription regulation</keyword>
<dbReference type="HOGENOM" id="CLU_000445_5_0_9"/>
<dbReference type="PROSITE" id="PS50110">
    <property type="entry name" value="RESPONSE_REGULATORY"/>
    <property type="match status" value="1"/>
</dbReference>
<dbReference type="EMBL" id="ABCC02000039">
    <property type="protein sequence ID" value="EDP14652.1"/>
    <property type="molecule type" value="Genomic_DNA"/>
</dbReference>
<reference evidence="9 10" key="2">
    <citation type="submission" date="2007-09" db="EMBL/GenBank/DDBJ databases">
        <title>Draft genome sequence of Clostridium bolteae (ATCC BAA-613).</title>
        <authorList>
            <person name="Sudarsanam P."/>
            <person name="Ley R."/>
            <person name="Guruge J."/>
            <person name="Turnbaugh P.J."/>
            <person name="Mahowald M."/>
            <person name="Liep D."/>
            <person name="Gordon J."/>
        </authorList>
    </citation>
    <scope>NUCLEOTIDE SEQUENCE [LARGE SCALE GENOMIC DNA]</scope>
    <source>
        <strain evidence="10">ATCC BAA-613 / DSM 15670 / CCUG 46953 / JCM 12243 / WAL 16351</strain>
    </source>
</reference>
<dbReference type="AlphaFoldDB" id="A8RYQ3"/>
<dbReference type="Pfam" id="PF12833">
    <property type="entry name" value="HTH_18"/>
    <property type="match status" value="1"/>
</dbReference>
<evidence type="ECO:0000259" key="7">
    <source>
        <dbReference type="PROSITE" id="PS01124"/>
    </source>
</evidence>
<dbReference type="InterPro" id="IPR018060">
    <property type="entry name" value="HTH_AraC"/>
</dbReference>
<dbReference type="Gene3D" id="3.40.50.2300">
    <property type="match status" value="1"/>
</dbReference>
<dbReference type="Pfam" id="PF00072">
    <property type="entry name" value="Response_reg"/>
    <property type="match status" value="1"/>
</dbReference>
<dbReference type="SMART" id="SM00448">
    <property type="entry name" value="REC"/>
    <property type="match status" value="1"/>
</dbReference>
<comment type="function">
    <text evidence="5">May play the central regulatory role in sporulation. It may be an element of the effector pathway responsible for the activation of sporulation genes in response to nutritional stress. Spo0A may act in concert with spo0H (a sigma factor) to control the expression of some genes that are critical to the sporulation process.</text>
</comment>
<dbReference type="InterPro" id="IPR011006">
    <property type="entry name" value="CheY-like_superfamily"/>
</dbReference>
<dbReference type="PROSITE" id="PS01124">
    <property type="entry name" value="HTH_ARAC_FAMILY_2"/>
    <property type="match status" value="1"/>
</dbReference>
<gene>
    <name evidence="9" type="ORF">CLOBOL_05194</name>
</gene>
<feature type="modified residue" description="4-aspartylphosphate" evidence="6">
    <location>
        <position position="71"/>
    </location>
</feature>
<evidence type="ECO:0000256" key="5">
    <source>
        <dbReference type="ARBA" id="ARBA00024867"/>
    </source>
</evidence>
<evidence type="ECO:0000259" key="8">
    <source>
        <dbReference type="PROSITE" id="PS50110"/>
    </source>
</evidence>
<dbReference type="SUPFAM" id="SSF52172">
    <property type="entry name" value="CheY-like"/>
    <property type="match status" value="1"/>
</dbReference>
<dbReference type="SUPFAM" id="SSF46689">
    <property type="entry name" value="Homeodomain-like"/>
    <property type="match status" value="2"/>
</dbReference>
<evidence type="ECO:0000256" key="6">
    <source>
        <dbReference type="PROSITE-ProRule" id="PRU00169"/>
    </source>
</evidence>
<evidence type="ECO:0000256" key="3">
    <source>
        <dbReference type="ARBA" id="ARBA00023125"/>
    </source>
</evidence>
<dbReference type="PROSITE" id="PS00041">
    <property type="entry name" value="HTH_ARAC_FAMILY_1"/>
    <property type="match status" value="1"/>
</dbReference>
<evidence type="ECO:0000313" key="9">
    <source>
        <dbReference type="EMBL" id="EDP14652.1"/>
    </source>
</evidence>
<keyword evidence="6" id="KW-0597">Phosphoprotein</keyword>
<dbReference type="PaxDb" id="411902-CLOBOL_05194"/>
<reference evidence="9 10" key="1">
    <citation type="submission" date="2007-08" db="EMBL/GenBank/DDBJ databases">
        <authorList>
            <person name="Fulton L."/>
            <person name="Clifton S."/>
            <person name="Fulton B."/>
            <person name="Xu J."/>
            <person name="Minx P."/>
            <person name="Pepin K.H."/>
            <person name="Johnson M."/>
            <person name="Thiruvilangam P."/>
            <person name="Bhonagiri V."/>
            <person name="Nash W.E."/>
            <person name="Mardis E.R."/>
            <person name="Wilson R.K."/>
        </authorList>
    </citation>
    <scope>NUCLEOTIDE SEQUENCE [LARGE SCALE GENOMIC DNA]</scope>
    <source>
        <strain evidence="10">ATCC BAA-613 / DSM 15670 / CCUG 46953 / JCM 12243 / WAL 16351</strain>
    </source>
</reference>
<evidence type="ECO:0000256" key="2">
    <source>
        <dbReference type="ARBA" id="ARBA00023015"/>
    </source>
</evidence>
<dbReference type="GO" id="GO:0003700">
    <property type="term" value="F:DNA-binding transcription factor activity"/>
    <property type="evidence" value="ECO:0007669"/>
    <property type="project" value="InterPro"/>
</dbReference>
<dbReference type="PANTHER" id="PTHR43280">
    <property type="entry name" value="ARAC-FAMILY TRANSCRIPTIONAL REGULATOR"/>
    <property type="match status" value="1"/>
</dbReference>
<keyword evidence="3" id="KW-0238">DNA-binding</keyword>
<dbReference type="Gene3D" id="1.10.10.60">
    <property type="entry name" value="Homeodomain-like"/>
    <property type="match status" value="2"/>
</dbReference>
<dbReference type="InterPro" id="IPR009057">
    <property type="entry name" value="Homeodomain-like_sf"/>
</dbReference>